<dbReference type="AlphaFoldDB" id="A0A382F706"/>
<reference evidence="1" key="1">
    <citation type="submission" date="2018-05" db="EMBL/GenBank/DDBJ databases">
        <authorList>
            <person name="Lanie J.A."/>
            <person name="Ng W.-L."/>
            <person name="Kazmierczak K.M."/>
            <person name="Andrzejewski T.M."/>
            <person name="Davidsen T.M."/>
            <person name="Wayne K.J."/>
            <person name="Tettelin H."/>
            <person name="Glass J.I."/>
            <person name="Rusch D."/>
            <person name="Podicherti R."/>
            <person name="Tsui H.-C.T."/>
            <person name="Winkler M.E."/>
        </authorList>
    </citation>
    <scope>NUCLEOTIDE SEQUENCE</scope>
</reference>
<evidence type="ECO:0008006" key="2">
    <source>
        <dbReference type="Google" id="ProtNLM"/>
    </source>
</evidence>
<dbReference type="EMBL" id="UINC01048056">
    <property type="protein sequence ID" value="SVB58114.1"/>
    <property type="molecule type" value="Genomic_DNA"/>
</dbReference>
<evidence type="ECO:0000313" key="1">
    <source>
        <dbReference type="EMBL" id="SVB58114.1"/>
    </source>
</evidence>
<organism evidence="1">
    <name type="scientific">marine metagenome</name>
    <dbReference type="NCBI Taxonomy" id="408172"/>
    <lineage>
        <taxon>unclassified sequences</taxon>
        <taxon>metagenomes</taxon>
        <taxon>ecological metagenomes</taxon>
    </lineage>
</organism>
<gene>
    <name evidence="1" type="ORF">METZ01_LOCUS210968</name>
</gene>
<feature type="non-terminal residue" evidence="1">
    <location>
        <position position="220"/>
    </location>
</feature>
<sequence>MKLILHAAVFTMFGLIAVQNATAQAPNTSPAQEALKGMRHFIGNWAGESDSFGGFEGLEGVGKILWEQRYRWLQNKAAVEYTWQSKYKNTGKNFTSGSQIISLDAATGKLRTIGYGHDGSVYWSNTGSIEIEGKSFTQVVNEITINKTKSKYTVKYTKETPKALSFRVTESVVDGEKQKDLLIKLHRVSKSARTTQSAVSLGEAEKITEELTQLSIPWGK</sequence>
<accession>A0A382F706</accession>
<proteinExistence type="predicted"/>
<protein>
    <recommendedName>
        <fullName evidence="2">DUF1579 domain-containing protein</fullName>
    </recommendedName>
</protein>
<name>A0A382F706_9ZZZZ</name>